<evidence type="ECO:0000313" key="1">
    <source>
        <dbReference type="EMBL" id="KAI4334455.1"/>
    </source>
</evidence>
<accession>A0ACB9NEB8</accession>
<keyword evidence="2" id="KW-1185">Reference proteome</keyword>
<reference evidence="1 2" key="1">
    <citation type="journal article" date="2022" name="DNA Res.">
        <title>Chromosomal-level genome assembly of the orchid tree Bauhinia variegata (Leguminosae; Cercidoideae) supports the allotetraploid origin hypothesis of Bauhinia.</title>
        <authorList>
            <person name="Zhong Y."/>
            <person name="Chen Y."/>
            <person name="Zheng D."/>
            <person name="Pang J."/>
            <person name="Liu Y."/>
            <person name="Luo S."/>
            <person name="Meng S."/>
            <person name="Qian L."/>
            <person name="Wei D."/>
            <person name="Dai S."/>
            <person name="Zhou R."/>
        </authorList>
    </citation>
    <scope>NUCLEOTIDE SEQUENCE [LARGE SCALE GENOMIC DNA]</scope>
    <source>
        <strain evidence="1">BV-YZ2020</strain>
    </source>
</reference>
<proteinExistence type="predicted"/>
<dbReference type="EMBL" id="CM039432">
    <property type="protein sequence ID" value="KAI4334455.1"/>
    <property type="molecule type" value="Genomic_DNA"/>
</dbReference>
<sequence>MRHSVVLYRLAFRWSSSNGLNTVLPNCAGFQVCDIIDVESKFSSRRFIKLAKFPTSPPVAFPFSITSSGIVLHKDDGMEMKGLK</sequence>
<dbReference type="Proteomes" id="UP000828941">
    <property type="component" value="Chromosome 7"/>
</dbReference>
<comment type="caution">
    <text evidence="1">The sequence shown here is derived from an EMBL/GenBank/DDBJ whole genome shotgun (WGS) entry which is preliminary data.</text>
</comment>
<protein>
    <submittedName>
        <fullName evidence="1">Uncharacterized protein</fullName>
    </submittedName>
</protein>
<evidence type="ECO:0000313" key="2">
    <source>
        <dbReference type="Proteomes" id="UP000828941"/>
    </source>
</evidence>
<name>A0ACB9NEB8_BAUVA</name>
<organism evidence="1 2">
    <name type="scientific">Bauhinia variegata</name>
    <name type="common">Purple orchid tree</name>
    <name type="synonym">Phanera variegata</name>
    <dbReference type="NCBI Taxonomy" id="167791"/>
    <lineage>
        <taxon>Eukaryota</taxon>
        <taxon>Viridiplantae</taxon>
        <taxon>Streptophyta</taxon>
        <taxon>Embryophyta</taxon>
        <taxon>Tracheophyta</taxon>
        <taxon>Spermatophyta</taxon>
        <taxon>Magnoliopsida</taxon>
        <taxon>eudicotyledons</taxon>
        <taxon>Gunneridae</taxon>
        <taxon>Pentapetalae</taxon>
        <taxon>rosids</taxon>
        <taxon>fabids</taxon>
        <taxon>Fabales</taxon>
        <taxon>Fabaceae</taxon>
        <taxon>Cercidoideae</taxon>
        <taxon>Cercideae</taxon>
        <taxon>Bauhiniinae</taxon>
        <taxon>Bauhinia</taxon>
    </lineage>
</organism>
<gene>
    <name evidence="1" type="ORF">L6164_019147</name>
</gene>